<dbReference type="OrthoDB" id="47276at2759"/>
<comment type="pathway">
    <text evidence="9">tRNA modification; N(7)-methylguanine-tRNA biosynthesis.</text>
</comment>
<evidence type="ECO:0000256" key="2">
    <source>
        <dbReference type="ARBA" id="ARBA00022555"/>
    </source>
</evidence>
<dbReference type="InterPro" id="IPR029063">
    <property type="entry name" value="SAM-dependent_MTases_sf"/>
</dbReference>
<evidence type="ECO:0000256" key="8">
    <source>
        <dbReference type="ARBA" id="ARBA00023242"/>
    </source>
</evidence>
<proteinExistence type="inferred from homology"/>
<keyword evidence="4 9" id="KW-0808">Transferase</keyword>
<comment type="function">
    <text evidence="9">Catalyzes the formation of N(7)-methylguanine at position 46 (m7G46) in tRNA.</text>
</comment>
<name>A0A1J1H5F3_PLARL</name>
<keyword evidence="6 9" id="KW-0819">tRNA processing</keyword>
<dbReference type="RefSeq" id="XP_028533148.1">
    <property type="nucleotide sequence ID" value="XM_028676684.1"/>
</dbReference>
<dbReference type="CDD" id="cd02440">
    <property type="entry name" value="AdoMet_MTases"/>
    <property type="match status" value="1"/>
</dbReference>
<evidence type="ECO:0000313" key="11">
    <source>
        <dbReference type="Proteomes" id="UP000220158"/>
    </source>
</evidence>
<feature type="binding site" evidence="9">
    <location>
        <position position="204"/>
    </location>
    <ligand>
        <name>S-adenosyl-L-methionine</name>
        <dbReference type="ChEBI" id="CHEBI:59789"/>
    </ligand>
</feature>
<feature type="binding site" evidence="9">
    <location>
        <begin position="184"/>
        <end position="185"/>
    </location>
    <ligand>
        <name>S-adenosyl-L-methionine</name>
        <dbReference type="ChEBI" id="CHEBI:59789"/>
    </ligand>
</feature>
<keyword evidence="5 9" id="KW-0949">S-adenosyl-L-methionine</keyword>
<keyword evidence="11" id="KW-1185">Reference proteome</keyword>
<feature type="binding site" evidence="9">
    <location>
        <position position="128"/>
    </location>
    <ligand>
        <name>S-adenosyl-L-methionine</name>
        <dbReference type="ChEBI" id="CHEBI:59789"/>
    </ligand>
</feature>
<dbReference type="Gene3D" id="3.40.50.150">
    <property type="entry name" value="Vaccinia Virus protein VP39"/>
    <property type="match status" value="1"/>
</dbReference>
<organism evidence="10 11">
    <name type="scientific">Plasmodium relictum</name>
    <dbReference type="NCBI Taxonomy" id="85471"/>
    <lineage>
        <taxon>Eukaryota</taxon>
        <taxon>Sar</taxon>
        <taxon>Alveolata</taxon>
        <taxon>Apicomplexa</taxon>
        <taxon>Aconoidasida</taxon>
        <taxon>Haemosporida</taxon>
        <taxon>Plasmodiidae</taxon>
        <taxon>Plasmodium</taxon>
        <taxon>Plasmodium (Haemamoeba)</taxon>
    </lineage>
</organism>
<dbReference type="PROSITE" id="PS51625">
    <property type="entry name" value="SAM_MT_TRMB"/>
    <property type="match status" value="1"/>
</dbReference>
<keyword evidence="2 9" id="KW-0820">tRNA-binding</keyword>
<comment type="catalytic activity">
    <reaction evidence="1 9">
        <text>guanosine(46) in tRNA + S-adenosyl-L-methionine = N(7)-methylguanosine(46) in tRNA + S-adenosyl-L-homocysteine</text>
        <dbReference type="Rhea" id="RHEA:42708"/>
        <dbReference type="Rhea" id="RHEA-COMP:10188"/>
        <dbReference type="Rhea" id="RHEA-COMP:10189"/>
        <dbReference type="ChEBI" id="CHEBI:57856"/>
        <dbReference type="ChEBI" id="CHEBI:59789"/>
        <dbReference type="ChEBI" id="CHEBI:74269"/>
        <dbReference type="ChEBI" id="CHEBI:74480"/>
        <dbReference type="EC" id="2.1.1.33"/>
    </reaction>
</comment>
<dbReference type="Pfam" id="PF02390">
    <property type="entry name" value="Methyltransf_4"/>
    <property type="match status" value="1"/>
</dbReference>
<dbReference type="PANTHER" id="PTHR23417">
    <property type="entry name" value="3-DEOXY-D-MANNO-OCTULOSONIC-ACID TRANSFERASE/TRNA GUANINE-N 7 - -METHYLTRANSFERASE"/>
    <property type="match status" value="1"/>
</dbReference>
<dbReference type="InterPro" id="IPR025763">
    <property type="entry name" value="Trm8_euk"/>
</dbReference>
<dbReference type="GO" id="GO:0043527">
    <property type="term" value="C:tRNA methyltransferase complex"/>
    <property type="evidence" value="ECO:0007669"/>
    <property type="project" value="TreeGrafter"/>
</dbReference>
<dbReference type="AlphaFoldDB" id="A0A1J1H5F3"/>
<evidence type="ECO:0000256" key="1">
    <source>
        <dbReference type="ARBA" id="ARBA00000142"/>
    </source>
</evidence>
<dbReference type="EMBL" id="LN835304">
    <property type="protein sequence ID" value="CRH00143.1"/>
    <property type="molecule type" value="Genomic_DNA"/>
</dbReference>
<dbReference type="KEGG" id="prel:PRELSG_0924300"/>
<dbReference type="GO" id="GO:0000049">
    <property type="term" value="F:tRNA binding"/>
    <property type="evidence" value="ECO:0007669"/>
    <property type="project" value="UniProtKB-UniRule"/>
</dbReference>
<dbReference type="HAMAP" id="MF_03055">
    <property type="entry name" value="tRNA_methyltr_TrmB_euk"/>
    <property type="match status" value="1"/>
</dbReference>
<feature type="binding site" evidence="9">
    <location>
        <begin position="151"/>
        <end position="152"/>
    </location>
    <ligand>
        <name>S-adenosyl-L-methionine</name>
        <dbReference type="ChEBI" id="CHEBI:59789"/>
    </ligand>
</feature>
<sequence length="303" mass="36595">MKKDKTPCKRYYRQRAHCNPLSDSYIKYPLNCNYVDWNLHYPYYFKNENIIENKEKKEEKELKDIEYNSSNNDNNKDKICNKITNKDIRDQMDHVNKLYLNTNKYPITYDKIICSKSSNHEIKFLDVGCGYGGLLFALSKIFNDKLILGIEIRDKITNYVGEKIISYRSSYYPNFHNISIIRTNAIKFLPNYIKKNQIEKIFFCFPDPHFKKHNWRRRIITLENLSLYYHLLQKGGLIYFITDVFTLYLWVKFCFTKFPYFKLLSHEEYKNDICVKLIHESSEESKKVKKNNQYMYFCVAKKI</sequence>
<keyword evidence="3 9" id="KW-0489">Methyltransferase</keyword>
<dbReference type="Proteomes" id="UP000220158">
    <property type="component" value="Chromosome 9"/>
</dbReference>
<evidence type="ECO:0000313" key="10">
    <source>
        <dbReference type="EMBL" id="CRH00143.1"/>
    </source>
</evidence>
<dbReference type="EC" id="2.1.1.33" evidence="9"/>
<dbReference type="GeneID" id="39736255"/>
<accession>A0A1J1H5F3</accession>
<reference evidence="10 11" key="1">
    <citation type="submission" date="2015-04" db="EMBL/GenBank/DDBJ databases">
        <authorList>
            <consortium name="Pathogen Informatics"/>
        </authorList>
    </citation>
    <scope>NUCLEOTIDE SEQUENCE [LARGE SCALE GENOMIC DNA]</scope>
    <source>
        <strain evidence="10 11">SGS1</strain>
    </source>
</reference>
<evidence type="ECO:0000256" key="6">
    <source>
        <dbReference type="ARBA" id="ARBA00022694"/>
    </source>
</evidence>
<evidence type="ECO:0000256" key="9">
    <source>
        <dbReference type="HAMAP-Rule" id="MF_03055"/>
    </source>
</evidence>
<feature type="active site" evidence="9">
    <location>
        <position position="207"/>
    </location>
</feature>
<evidence type="ECO:0000256" key="5">
    <source>
        <dbReference type="ARBA" id="ARBA00022691"/>
    </source>
</evidence>
<comment type="subcellular location">
    <subcellularLocation>
        <location evidence="9">Nucleus</location>
    </subcellularLocation>
</comment>
<evidence type="ECO:0000256" key="4">
    <source>
        <dbReference type="ARBA" id="ARBA00022679"/>
    </source>
</evidence>
<evidence type="ECO:0000256" key="7">
    <source>
        <dbReference type="ARBA" id="ARBA00022884"/>
    </source>
</evidence>
<dbReference type="PANTHER" id="PTHR23417:SF16">
    <property type="entry name" value="TRNA (GUANINE-N(7)-)-METHYLTRANSFERASE"/>
    <property type="match status" value="1"/>
</dbReference>
<comment type="similarity">
    <text evidence="9">Belongs to the class I-like SAM-binding methyltransferase superfamily. TrmB family.</text>
</comment>
<dbReference type="InterPro" id="IPR003358">
    <property type="entry name" value="tRNA_(Gua-N-7)_MeTrfase_Trmb"/>
</dbReference>
<feature type="binding site" evidence="9">
    <location>
        <begin position="282"/>
        <end position="284"/>
    </location>
    <ligand>
        <name>S-adenosyl-L-methionine</name>
        <dbReference type="ChEBI" id="CHEBI:59789"/>
    </ligand>
</feature>
<protein>
    <recommendedName>
        <fullName evidence="9">tRNA (guanine-N(7)-)-methyltransferase</fullName>
        <ecNumber evidence="9">2.1.1.33</ecNumber>
    </recommendedName>
    <alternativeName>
        <fullName evidence="9">tRNA (guanine(46)-N(7))-methyltransferase</fullName>
    </alternativeName>
    <alternativeName>
        <fullName evidence="9">tRNA(m7G46)-methyltransferase</fullName>
    </alternativeName>
</protein>
<dbReference type="OMA" id="QCGETVQ"/>
<dbReference type="VEuPathDB" id="PlasmoDB:PRELSG_0924300"/>
<dbReference type="NCBIfam" id="TIGR00091">
    <property type="entry name" value="tRNA (guanosine(46)-N7)-methyltransferase TrmB"/>
    <property type="match status" value="1"/>
</dbReference>
<evidence type="ECO:0000256" key="3">
    <source>
        <dbReference type="ARBA" id="ARBA00022603"/>
    </source>
</evidence>
<keyword evidence="8 9" id="KW-0539">Nucleus</keyword>
<dbReference type="UniPathway" id="UPA00989"/>
<dbReference type="GO" id="GO:0005634">
    <property type="term" value="C:nucleus"/>
    <property type="evidence" value="ECO:0007669"/>
    <property type="project" value="UniProtKB-SubCell"/>
</dbReference>
<dbReference type="SUPFAM" id="SSF53335">
    <property type="entry name" value="S-adenosyl-L-methionine-dependent methyltransferases"/>
    <property type="match status" value="1"/>
</dbReference>
<gene>
    <name evidence="10" type="ORF">PRELSG_0924300</name>
</gene>
<keyword evidence="7 9" id="KW-0694">RNA-binding</keyword>
<dbReference type="GO" id="GO:0008176">
    <property type="term" value="F:tRNA (guanine(46)-N7)-methyltransferase activity"/>
    <property type="evidence" value="ECO:0007669"/>
    <property type="project" value="UniProtKB-UniRule"/>
</dbReference>